<evidence type="ECO:0000313" key="5">
    <source>
        <dbReference type="EMBL" id="MFC4358035.1"/>
    </source>
</evidence>
<evidence type="ECO:0000256" key="2">
    <source>
        <dbReference type="ARBA" id="ARBA00023008"/>
    </source>
</evidence>
<proteinExistence type="predicted"/>
<dbReference type="GO" id="GO:0046872">
    <property type="term" value="F:metal ion binding"/>
    <property type="evidence" value="ECO:0007669"/>
    <property type="project" value="UniProtKB-KW"/>
</dbReference>
<reference evidence="5 6" key="1">
    <citation type="journal article" date="2019" name="Int. J. Syst. Evol. Microbiol.">
        <title>The Global Catalogue of Microorganisms (GCM) 10K type strain sequencing project: providing services to taxonomists for standard genome sequencing and annotation.</title>
        <authorList>
            <consortium name="The Broad Institute Genomics Platform"/>
            <consortium name="The Broad Institute Genome Sequencing Center for Infectious Disease"/>
            <person name="Wu L."/>
            <person name="Ma J."/>
        </authorList>
    </citation>
    <scope>NUCLEOTIDE SEQUENCE [LARGE SCALE GENOMIC DNA]</scope>
    <source>
        <strain evidence="5 6">CGMCC 1.12553</strain>
    </source>
</reference>
<keyword evidence="6" id="KW-1185">Reference proteome</keyword>
<dbReference type="EMBL" id="JBHSDS010000006">
    <property type="protein sequence ID" value="MFC4358035.1"/>
    <property type="molecule type" value="Genomic_DNA"/>
</dbReference>
<feature type="domain" description="Blue (type 1) copper" evidence="4">
    <location>
        <begin position="103"/>
        <end position="187"/>
    </location>
</feature>
<keyword evidence="2" id="KW-0186">Copper</keyword>
<dbReference type="AlphaFoldDB" id="A0ABD5PAU6"/>
<evidence type="ECO:0000313" key="6">
    <source>
        <dbReference type="Proteomes" id="UP001595921"/>
    </source>
</evidence>
<dbReference type="RefSeq" id="WP_267624385.1">
    <property type="nucleotide sequence ID" value="NZ_JAODIW010000008.1"/>
</dbReference>
<evidence type="ECO:0000256" key="1">
    <source>
        <dbReference type="ARBA" id="ARBA00022723"/>
    </source>
</evidence>
<feature type="compositionally biased region" description="Acidic residues" evidence="3">
    <location>
        <begin position="209"/>
        <end position="226"/>
    </location>
</feature>
<dbReference type="Gene3D" id="2.60.40.420">
    <property type="entry name" value="Cupredoxins - blue copper proteins"/>
    <property type="match status" value="1"/>
</dbReference>
<comment type="caution">
    <text evidence="5">The sequence shown here is derived from an EMBL/GenBank/DDBJ whole genome shotgun (WGS) entry which is preliminary data.</text>
</comment>
<dbReference type="Pfam" id="PF00127">
    <property type="entry name" value="Copper-bind"/>
    <property type="match status" value="1"/>
</dbReference>
<dbReference type="SUPFAM" id="SSF49503">
    <property type="entry name" value="Cupredoxins"/>
    <property type="match status" value="1"/>
</dbReference>
<keyword evidence="1" id="KW-0479">Metal-binding</keyword>
<accession>A0ABD5PAU6</accession>
<dbReference type="InterPro" id="IPR000923">
    <property type="entry name" value="BlueCu_1"/>
</dbReference>
<sequence length="289" mass="30664">MRDTPATETDDDDTDRSRIDSARRNVLRALGAGTAVAATSGVASAGVGGGGRLFSADDDTADAEIDPQFGFAAASGDVEPPVEPDHEIRVLIQPREGAPIPEFFFDPVGLFVEPGDTVKWNFVTGHHSVTAYHPGFGYQQRVPDGVPPYSSPLMPQGGYWLYTFQQEGVYDYHCAPHEIFGHVGRIVCGSAKGFQPIPDLCAAPPSEGGEGEGGADGEGGDGENGENGEGGGGEPELRLPAFTGYTVLRDDSLTPECIVEKGAQPWTKIDPENKRLFLRVEGFPPCGEE</sequence>
<dbReference type="PROSITE" id="PS51318">
    <property type="entry name" value="TAT"/>
    <property type="match status" value="1"/>
</dbReference>
<gene>
    <name evidence="5" type="ORF">ACFO0N_08760</name>
</gene>
<dbReference type="InterPro" id="IPR006311">
    <property type="entry name" value="TAT_signal"/>
</dbReference>
<evidence type="ECO:0000256" key="3">
    <source>
        <dbReference type="SAM" id="MobiDB-lite"/>
    </source>
</evidence>
<feature type="region of interest" description="Disordered" evidence="3">
    <location>
        <begin position="1"/>
        <end position="21"/>
    </location>
</feature>
<protein>
    <submittedName>
        <fullName evidence="5">Plastocyanin/azurin family copper-binding protein</fullName>
    </submittedName>
</protein>
<dbReference type="Proteomes" id="UP001595921">
    <property type="component" value="Unassembled WGS sequence"/>
</dbReference>
<organism evidence="5 6">
    <name type="scientific">Halobium salinum</name>
    <dbReference type="NCBI Taxonomy" id="1364940"/>
    <lineage>
        <taxon>Archaea</taxon>
        <taxon>Methanobacteriati</taxon>
        <taxon>Methanobacteriota</taxon>
        <taxon>Stenosarchaea group</taxon>
        <taxon>Halobacteria</taxon>
        <taxon>Halobacteriales</taxon>
        <taxon>Haloferacaceae</taxon>
        <taxon>Halobium</taxon>
    </lineage>
</organism>
<dbReference type="InterPro" id="IPR008972">
    <property type="entry name" value="Cupredoxin"/>
</dbReference>
<feature type="region of interest" description="Disordered" evidence="3">
    <location>
        <begin position="199"/>
        <end position="238"/>
    </location>
</feature>
<evidence type="ECO:0000259" key="4">
    <source>
        <dbReference type="Pfam" id="PF00127"/>
    </source>
</evidence>
<name>A0ABD5PAU6_9EURY</name>